<reference evidence="2 3" key="1">
    <citation type="submission" date="2016-08" db="EMBL/GenBank/DDBJ databases">
        <title>Analysis of Carbohydrate Active Enzymes in Thermogemmatispora T81 Reveals Carbohydrate Degradation Ability.</title>
        <authorList>
            <person name="Tomazini A."/>
            <person name="Lal S."/>
            <person name="Stott M."/>
            <person name="Henrissat B."/>
            <person name="Polikarpov I."/>
            <person name="Sparling R."/>
            <person name="Levin D.B."/>
        </authorList>
    </citation>
    <scope>NUCLEOTIDE SEQUENCE [LARGE SCALE GENOMIC DNA]</scope>
    <source>
        <strain evidence="2 3">T81</strain>
    </source>
</reference>
<feature type="domain" description="Type ISP restriction-modification enzyme LLaBIII C-terminal specificity" evidence="1">
    <location>
        <begin position="3"/>
        <end position="84"/>
    </location>
</feature>
<dbReference type="AlphaFoldDB" id="A0A328VF91"/>
<organism evidence="2 3">
    <name type="scientific">Thermogemmatispora tikiterensis</name>
    <dbReference type="NCBI Taxonomy" id="1825093"/>
    <lineage>
        <taxon>Bacteria</taxon>
        <taxon>Bacillati</taxon>
        <taxon>Chloroflexota</taxon>
        <taxon>Ktedonobacteria</taxon>
        <taxon>Thermogemmatisporales</taxon>
        <taxon>Thermogemmatisporaceae</taxon>
        <taxon>Thermogemmatispora</taxon>
    </lineage>
</organism>
<protein>
    <recommendedName>
        <fullName evidence="1">Type ISP restriction-modification enzyme LLaBIII C-terminal specificity domain-containing protein</fullName>
    </recommendedName>
</protein>
<dbReference type="OrthoDB" id="9758243at2"/>
<evidence type="ECO:0000313" key="2">
    <source>
        <dbReference type="EMBL" id="RAQ94203.1"/>
    </source>
</evidence>
<evidence type="ECO:0000313" key="3">
    <source>
        <dbReference type="Proteomes" id="UP000248706"/>
    </source>
</evidence>
<keyword evidence="3" id="KW-1185">Reference proteome</keyword>
<dbReference type="Pfam" id="PF18135">
    <property type="entry name" value="Type_ISP_C"/>
    <property type="match status" value="1"/>
</dbReference>
<evidence type="ECO:0000259" key="1">
    <source>
        <dbReference type="Pfam" id="PF18135"/>
    </source>
</evidence>
<gene>
    <name evidence="2" type="ORF">A4R35_01570</name>
</gene>
<dbReference type="Proteomes" id="UP000248706">
    <property type="component" value="Unassembled WGS sequence"/>
</dbReference>
<dbReference type="RefSeq" id="WP_112425915.1">
    <property type="nucleotide sequence ID" value="NZ_MCIF01000002.1"/>
</dbReference>
<name>A0A328VF91_9CHLR</name>
<comment type="caution">
    <text evidence="2">The sequence shown here is derived from an EMBL/GenBank/DDBJ whole genome shotgun (WGS) entry which is preliminary data.</text>
</comment>
<proteinExistence type="predicted"/>
<sequence length="99" mass="11072">MAGSNRVERVAFVTDPSSEQGRAWINATQSFAGVPEEVWTFEVGGDQVCAQWLKDRKGRVLTFQDIVQYQQIVAALAETIQLMEQIDDVIEAHGGWPLH</sequence>
<dbReference type="InterPro" id="IPR041635">
    <property type="entry name" value="Type_ISP_LLaBIII_C"/>
</dbReference>
<dbReference type="EMBL" id="MCIF01000002">
    <property type="protein sequence ID" value="RAQ94203.1"/>
    <property type="molecule type" value="Genomic_DNA"/>
</dbReference>
<accession>A0A328VF91</accession>